<comment type="similarity">
    <text evidence="1">Belongs to the LysR transcriptional regulatory family.</text>
</comment>
<evidence type="ECO:0000256" key="4">
    <source>
        <dbReference type="ARBA" id="ARBA00023163"/>
    </source>
</evidence>
<dbReference type="Gene3D" id="3.40.190.290">
    <property type="match status" value="1"/>
</dbReference>
<dbReference type="GO" id="GO:0000976">
    <property type="term" value="F:transcription cis-regulatory region binding"/>
    <property type="evidence" value="ECO:0007669"/>
    <property type="project" value="TreeGrafter"/>
</dbReference>
<dbReference type="SUPFAM" id="SSF53850">
    <property type="entry name" value="Periplasmic binding protein-like II"/>
    <property type="match status" value="1"/>
</dbReference>
<dbReference type="InterPro" id="IPR036388">
    <property type="entry name" value="WH-like_DNA-bd_sf"/>
</dbReference>
<evidence type="ECO:0000313" key="6">
    <source>
        <dbReference type="EMBL" id="PSW05805.1"/>
    </source>
</evidence>
<dbReference type="RefSeq" id="WP_107282957.1">
    <property type="nucleotide sequence ID" value="NZ_PYMC01000004.1"/>
</dbReference>
<dbReference type="AlphaFoldDB" id="A0A2T3N0P2"/>
<evidence type="ECO:0000256" key="1">
    <source>
        <dbReference type="ARBA" id="ARBA00009437"/>
    </source>
</evidence>
<sequence>MKISQVEMFLHTSHTGSIAEAARKLNKSRTTVSAALSTLEDDLGVKLLTRTGNRVKLTEIGEAVANDCERLIMIANDIQTKCSQHLNGVESALRIARDDALPESLWRALLQQLNIRFPNTSFSVYVAPSPELEDMVAQNIVDIAYGLLPSHHKIPRVLQLDLGQIRMMSVAHKNHPLSQLRKVSSSDLERYTEIALAYIDDEGLKPVAPKSTNYIALTFYEHLRNAVLDGTGWSDVPALLINDHLREGTIKVIKHNKAMTWQPYGEIVESESRRGAVIQWLSDQLENYLLEVTD</sequence>
<keyword evidence="7" id="KW-1185">Reference proteome</keyword>
<name>A0A2T3N0P2_9GAMM</name>
<organism evidence="6 7">
    <name type="scientific">Photobacterium lipolyticum</name>
    <dbReference type="NCBI Taxonomy" id="266810"/>
    <lineage>
        <taxon>Bacteria</taxon>
        <taxon>Pseudomonadati</taxon>
        <taxon>Pseudomonadota</taxon>
        <taxon>Gammaproteobacteria</taxon>
        <taxon>Vibrionales</taxon>
        <taxon>Vibrionaceae</taxon>
        <taxon>Photobacterium</taxon>
    </lineage>
</organism>
<dbReference type="CDD" id="cd05466">
    <property type="entry name" value="PBP2_LTTR_substrate"/>
    <property type="match status" value="1"/>
</dbReference>
<dbReference type="SUPFAM" id="SSF46785">
    <property type="entry name" value="Winged helix' DNA-binding domain"/>
    <property type="match status" value="1"/>
</dbReference>
<dbReference type="InterPro" id="IPR036390">
    <property type="entry name" value="WH_DNA-bd_sf"/>
</dbReference>
<evidence type="ECO:0000313" key="7">
    <source>
        <dbReference type="Proteomes" id="UP000240904"/>
    </source>
</evidence>
<evidence type="ECO:0000259" key="5">
    <source>
        <dbReference type="PROSITE" id="PS50931"/>
    </source>
</evidence>
<keyword evidence="2" id="KW-0805">Transcription regulation</keyword>
<proteinExistence type="inferred from homology"/>
<accession>A0A2T3N0P2</accession>
<dbReference type="PROSITE" id="PS50931">
    <property type="entry name" value="HTH_LYSR"/>
    <property type="match status" value="1"/>
</dbReference>
<protein>
    <submittedName>
        <fullName evidence="6">LysR family transcriptional regulator</fullName>
    </submittedName>
</protein>
<dbReference type="OrthoDB" id="9786526at2"/>
<gene>
    <name evidence="6" type="ORF">C9I89_08185</name>
</gene>
<evidence type="ECO:0000256" key="3">
    <source>
        <dbReference type="ARBA" id="ARBA00023125"/>
    </source>
</evidence>
<keyword evidence="3" id="KW-0238">DNA-binding</keyword>
<dbReference type="Pfam" id="PF00126">
    <property type="entry name" value="HTH_1"/>
    <property type="match status" value="1"/>
</dbReference>
<dbReference type="InterPro" id="IPR000847">
    <property type="entry name" value="LysR_HTH_N"/>
</dbReference>
<dbReference type="PANTHER" id="PTHR30126:SF22">
    <property type="entry name" value="HTH-TYPE TRANSCRIPTIONAL REGULATOR YHAJ-RELATED"/>
    <property type="match status" value="1"/>
</dbReference>
<keyword evidence="4" id="KW-0804">Transcription</keyword>
<dbReference type="Pfam" id="PF03466">
    <property type="entry name" value="LysR_substrate"/>
    <property type="match status" value="1"/>
</dbReference>
<comment type="caution">
    <text evidence="6">The sequence shown here is derived from an EMBL/GenBank/DDBJ whole genome shotgun (WGS) entry which is preliminary data.</text>
</comment>
<dbReference type="PANTHER" id="PTHR30126">
    <property type="entry name" value="HTH-TYPE TRANSCRIPTIONAL REGULATOR"/>
    <property type="match status" value="1"/>
</dbReference>
<dbReference type="InterPro" id="IPR005119">
    <property type="entry name" value="LysR_subst-bd"/>
</dbReference>
<dbReference type="GO" id="GO:0003700">
    <property type="term" value="F:DNA-binding transcription factor activity"/>
    <property type="evidence" value="ECO:0007669"/>
    <property type="project" value="InterPro"/>
</dbReference>
<reference evidence="6 7" key="1">
    <citation type="submission" date="2018-03" db="EMBL/GenBank/DDBJ databases">
        <title>Whole genome sequencing of Histamine producing bacteria.</title>
        <authorList>
            <person name="Butler K."/>
        </authorList>
    </citation>
    <scope>NUCLEOTIDE SEQUENCE [LARGE SCALE GENOMIC DNA]</scope>
    <source>
        <strain evidence="6 7">DSM 16190</strain>
    </source>
</reference>
<dbReference type="Proteomes" id="UP000240904">
    <property type="component" value="Unassembled WGS sequence"/>
</dbReference>
<dbReference type="Gene3D" id="1.10.10.10">
    <property type="entry name" value="Winged helix-like DNA-binding domain superfamily/Winged helix DNA-binding domain"/>
    <property type="match status" value="1"/>
</dbReference>
<feature type="domain" description="HTH lysR-type" evidence="5">
    <location>
        <begin position="1"/>
        <end position="58"/>
    </location>
</feature>
<evidence type="ECO:0000256" key="2">
    <source>
        <dbReference type="ARBA" id="ARBA00023015"/>
    </source>
</evidence>
<dbReference type="EMBL" id="PYMC01000004">
    <property type="protein sequence ID" value="PSW05805.1"/>
    <property type="molecule type" value="Genomic_DNA"/>
</dbReference>